<dbReference type="GO" id="GO:0005739">
    <property type="term" value="C:mitochondrion"/>
    <property type="evidence" value="ECO:0007669"/>
    <property type="project" value="GOC"/>
</dbReference>
<dbReference type="AlphaFoldDB" id="A0A9W8HAV6"/>
<dbReference type="GO" id="GO:0007008">
    <property type="term" value="P:outer mitochondrial membrane organization"/>
    <property type="evidence" value="ECO:0007669"/>
    <property type="project" value="InterPro"/>
</dbReference>
<keyword evidence="1" id="KW-0472">Membrane</keyword>
<name>A0A9W8HAV6_9FUNG</name>
<gene>
    <name evidence="2" type="ORF">GGI15_003826</name>
</gene>
<keyword evidence="1" id="KW-1133">Transmembrane helix</keyword>
<dbReference type="EMBL" id="JANBUM010000290">
    <property type="protein sequence ID" value="KAJ2779599.1"/>
    <property type="molecule type" value="Genomic_DNA"/>
</dbReference>
<accession>A0A9W8HAV6</accession>
<proteinExistence type="predicted"/>
<evidence type="ECO:0000256" key="1">
    <source>
        <dbReference type="SAM" id="Phobius"/>
    </source>
</evidence>
<organism evidence="2 3">
    <name type="scientific">Coemansia interrupta</name>
    <dbReference type="NCBI Taxonomy" id="1126814"/>
    <lineage>
        <taxon>Eukaryota</taxon>
        <taxon>Fungi</taxon>
        <taxon>Fungi incertae sedis</taxon>
        <taxon>Zoopagomycota</taxon>
        <taxon>Kickxellomycotina</taxon>
        <taxon>Kickxellomycetes</taxon>
        <taxon>Kickxellales</taxon>
        <taxon>Kickxellaceae</taxon>
        <taxon>Coemansia</taxon>
    </lineage>
</organism>
<sequence>AATVKVLLPNFRAIFASFRTDEEERSYRNSAILKFAGFVTMCAVMSIIATKHKLRLKQLA</sequence>
<keyword evidence="1" id="KW-0812">Transmembrane</keyword>
<keyword evidence="3" id="KW-1185">Reference proteome</keyword>
<reference evidence="2" key="1">
    <citation type="submission" date="2022-07" db="EMBL/GenBank/DDBJ databases">
        <title>Phylogenomic reconstructions and comparative analyses of Kickxellomycotina fungi.</title>
        <authorList>
            <person name="Reynolds N.K."/>
            <person name="Stajich J.E."/>
            <person name="Barry K."/>
            <person name="Grigoriev I.V."/>
            <person name="Crous P."/>
            <person name="Smith M.E."/>
        </authorList>
    </citation>
    <scope>NUCLEOTIDE SEQUENCE</scope>
    <source>
        <strain evidence="2">BCRC 34489</strain>
    </source>
</reference>
<dbReference type="InterPro" id="IPR035195">
    <property type="entry name" value="Emr1"/>
</dbReference>
<dbReference type="Pfam" id="PF17237">
    <property type="entry name" value="Emr1"/>
    <property type="match status" value="1"/>
</dbReference>
<evidence type="ECO:0000313" key="2">
    <source>
        <dbReference type="EMBL" id="KAJ2779599.1"/>
    </source>
</evidence>
<dbReference type="OrthoDB" id="2122015at2759"/>
<feature type="non-terminal residue" evidence="2">
    <location>
        <position position="60"/>
    </location>
</feature>
<protein>
    <submittedName>
        <fullName evidence="2">Uncharacterized protein</fullName>
    </submittedName>
</protein>
<dbReference type="Proteomes" id="UP001140172">
    <property type="component" value="Unassembled WGS sequence"/>
</dbReference>
<evidence type="ECO:0000313" key="3">
    <source>
        <dbReference type="Proteomes" id="UP001140172"/>
    </source>
</evidence>
<comment type="caution">
    <text evidence="2">The sequence shown here is derived from an EMBL/GenBank/DDBJ whole genome shotgun (WGS) entry which is preliminary data.</text>
</comment>
<feature type="transmembrane region" description="Helical" evidence="1">
    <location>
        <begin position="31"/>
        <end position="50"/>
    </location>
</feature>